<keyword evidence="4" id="KW-0238">DNA-binding</keyword>
<feature type="region of interest" description="Disordered" evidence="8">
    <location>
        <begin position="111"/>
        <end position="130"/>
    </location>
</feature>
<dbReference type="Gene3D" id="1.20.5.170">
    <property type="match status" value="1"/>
</dbReference>
<dbReference type="GO" id="GO:0000977">
    <property type="term" value="F:RNA polymerase II transcription regulatory region sequence-specific DNA binding"/>
    <property type="evidence" value="ECO:0007669"/>
    <property type="project" value="TreeGrafter"/>
</dbReference>
<protein>
    <recommendedName>
        <fullName evidence="9">BZIP domain-containing protein</fullName>
    </recommendedName>
</protein>
<keyword evidence="5" id="KW-0804">Transcription</keyword>
<evidence type="ECO:0000256" key="1">
    <source>
        <dbReference type="ARBA" id="ARBA00004123"/>
    </source>
</evidence>
<evidence type="ECO:0000256" key="7">
    <source>
        <dbReference type="SAM" id="Coils"/>
    </source>
</evidence>
<comment type="subcellular location">
    <subcellularLocation>
        <location evidence="1">Nucleus</location>
    </subcellularLocation>
</comment>
<feature type="domain" description="BZIP" evidence="9">
    <location>
        <begin position="236"/>
        <end position="290"/>
    </location>
</feature>
<proteinExistence type="inferred from homology"/>
<dbReference type="EMBL" id="ASGP02000001">
    <property type="protein sequence ID" value="KAH9526894.1"/>
    <property type="molecule type" value="Genomic_DNA"/>
</dbReference>
<dbReference type="GO" id="GO:0005634">
    <property type="term" value="C:nucleus"/>
    <property type="evidence" value="ECO:0007669"/>
    <property type="project" value="UniProtKB-SubCell"/>
</dbReference>
<comment type="similarity">
    <text evidence="2">Belongs to the bZIP family.</text>
</comment>
<keyword evidence="7" id="KW-0175">Coiled coil</keyword>
<reference evidence="10" key="2">
    <citation type="journal article" date="2022" name="Res Sq">
        <title>Comparative Genomics Reveals Insights into the Divergent Evolution of Astigmatic Mites and Household Pest Adaptations.</title>
        <authorList>
            <person name="Xiong Q."/>
            <person name="Wan A.T.-Y."/>
            <person name="Liu X.-Y."/>
            <person name="Fung C.S.-H."/>
            <person name="Xiao X."/>
            <person name="Malainual N."/>
            <person name="Hou J."/>
            <person name="Wang L."/>
            <person name="Wang M."/>
            <person name="Yang K."/>
            <person name="Cui Y."/>
            <person name="Leung E."/>
            <person name="Nong W."/>
            <person name="Shin S.-K."/>
            <person name="Au S."/>
            <person name="Jeong K.Y."/>
            <person name="Chew F.T."/>
            <person name="Hui J."/>
            <person name="Leung T.F."/>
            <person name="Tungtrongchitr A."/>
            <person name="Zhong N."/>
            <person name="Liu Z."/>
            <person name="Tsui S."/>
        </authorList>
    </citation>
    <scope>NUCLEOTIDE SEQUENCE</scope>
    <source>
        <strain evidence="10">Derf</strain>
        <tissue evidence="10">Whole organism</tissue>
    </source>
</reference>
<feature type="coiled-coil region" evidence="7">
    <location>
        <begin position="254"/>
        <end position="288"/>
    </location>
</feature>
<keyword evidence="6" id="KW-0539">Nucleus</keyword>
<evidence type="ECO:0000256" key="3">
    <source>
        <dbReference type="ARBA" id="ARBA00023015"/>
    </source>
</evidence>
<dbReference type="GO" id="GO:0001228">
    <property type="term" value="F:DNA-binding transcription activator activity, RNA polymerase II-specific"/>
    <property type="evidence" value="ECO:0007669"/>
    <property type="project" value="TreeGrafter"/>
</dbReference>
<keyword evidence="11" id="KW-1185">Reference proteome</keyword>
<evidence type="ECO:0000259" key="9">
    <source>
        <dbReference type="PROSITE" id="PS50217"/>
    </source>
</evidence>
<dbReference type="PROSITE" id="PS50217">
    <property type="entry name" value="BZIP"/>
    <property type="match status" value="1"/>
</dbReference>
<evidence type="ECO:0000256" key="4">
    <source>
        <dbReference type="ARBA" id="ARBA00023125"/>
    </source>
</evidence>
<organism evidence="10 11">
    <name type="scientific">Dermatophagoides farinae</name>
    <name type="common">American house dust mite</name>
    <dbReference type="NCBI Taxonomy" id="6954"/>
    <lineage>
        <taxon>Eukaryota</taxon>
        <taxon>Metazoa</taxon>
        <taxon>Ecdysozoa</taxon>
        <taxon>Arthropoda</taxon>
        <taxon>Chelicerata</taxon>
        <taxon>Arachnida</taxon>
        <taxon>Acari</taxon>
        <taxon>Acariformes</taxon>
        <taxon>Sarcoptiformes</taxon>
        <taxon>Astigmata</taxon>
        <taxon>Psoroptidia</taxon>
        <taxon>Analgoidea</taxon>
        <taxon>Pyroglyphidae</taxon>
        <taxon>Dermatophagoidinae</taxon>
        <taxon>Dermatophagoides</taxon>
    </lineage>
</organism>
<dbReference type="InterPro" id="IPR046347">
    <property type="entry name" value="bZIP_sf"/>
</dbReference>
<dbReference type="SUPFAM" id="SSF57959">
    <property type="entry name" value="Leucine zipper domain"/>
    <property type="match status" value="1"/>
</dbReference>
<evidence type="ECO:0000256" key="2">
    <source>
        <dbReference type="ARBA" id="ARBA00007163"/>
    </source>
</evidence>
<evidence type="ECO:0000256" key="8">
    <source>
        <dbReference type="SAM" id="MobiDB-lite"/>
    </source>
</evidence>
<dbReference type="AlphaFoldDB" id="A0A922I8G3"/>
<reference evidence="10" key="1">
    <citation type="submission" date="2013-05" db="EMBL/GenBank/DDBJ databases">
        <authorList>
            <person name="Yim A.K.Y."/>
            <person name="Chan T.F."/>
            <person name="Ji K.M."/>
            <person name="Liu X.Y."/>
            <person name="Zhou J.W."/>
            <person name="Li R.Q."/>
            <person name="Yang K.Y."/>
            <person name="Li J."/>
            <person name="Li M."/>
            <person name="Law P.T.W."/>
            <person name="Wu Y.L."/>
            <person name="Cai Z.L."/>
            <person name="Qin H."/>
            <person name="Bao Y."/>
            <person name="Leung R.K.K."/>
            <person name="Ng P.K.S."/>
            <person name="Zou J."/>
            <person name="Zhong X.J."/>
            <person name="Ran P.X."/>
            <person name="Zhong N.S."/>
            <person name="Liu Z.G."/>
            <person name="Tsui S.K.W."/>
        </authorList>
    </citation>
    <scope>NUCLEOTIDE SEQUENCE</scope>
    <source>
        <strain evidence="10">Derf</strain>
        <tissue evidence="10">Whole organism</tissue>
    </source>
</reference>
<feature type="region of interest" description="Disordered" evidence="8">
    <location>
        <begin position="212"/>
        <end position="238"/>
    </location>
</feature>
<dbReference type="Proteomes" id="UP000790347">
    <property type="component" value="Unassembled WGS sequence"/>
</dbReference>
<evidence type="ECO:0000313" key="11">
    <source>
        <dbReference type="Proteomes" id="UP000790347"/>
    </source>
</evidence>
<evidence type="ECO:0000313" key="10">
    <source>
        <dbReference type="EMBL" id="KAH9526894.1"/>
    </source>
</evidence>
<dbReference type="PANTHER" id="PTHR13044">
    <property type="entry name" value="ACTIVATING TRANSCRIPTION FACTOR ATF 4/5"/>
    <property type="match status" value="1"/>
</dbReference>
<dbReference type="PROSITE" id="PS00036">
    <property type="entry name" value="BZIP_BASIC"/>
    <property type="match status" value="1"/>
</dbReference>
<dbReference type="InterPro" id="IPR004827">
    <property type="entry name" value="bZIP"/>
</dbReference>
<keyword evidence="3" id="KW-0805">Transcription regulation</keyword>
<comment type="caution">
    <text evidence="10">The sequence shown here is derived from an EMBL/GenBank/DDBJ whole genome shotgun (WGS) entry which is preliminary data.</text>
</comment>
<dbReference type="PANTHER" id="PTHR13044:SF14">
    <property type="entry name" value="CRYPTOCEPHAL, ISOFORM A"/>
    <property type="match status" value="1"/>
</dbReference>
<evidence type="ECO:0000256" key="6">
    <source>
        <dbReference type="ARBA" id="ARBA00023242"/>
    </source>
</evidence>
<name>A0A922I8G3_DERFA</name>
<feature type="compositionally biased region" description="Basic residues" evidence="8">
    <location>
        <begin position="224"/>
        <end position="233"/>
    </location>
</feature>
<gene>
    <name evidence="10" type="ORF">DERF_000952</name>
</gene>
<evidence type="ECO:0000256" key="5">
    <source>
        <dbReference type="ARBA" id="ARBA00023163"/>
    </source>
</evidence>
<sequence length="325" mass="37534">MAYHYLKYYLPISKMEFNYHQQQQFDHFAASSSYGCYAEYGEYSYHHHHQPAHQPPAAAAEIQPIQFVCHENNLQFKQSLSNEYETYQSIPSLSPQSQSLSYTDSYYYPSSAEHSPYNESEESNSPFGQIDNLDSILNEIANAENIDDILLAKNEDDLYNLLETSEHECDSQIISVNSETSPKRKLSIDSSGYSSFEYDSETLSPSITTITTATTATSPETKEKKRRNRRCKHTKEERALRKKDQNKKAAIKYREKKKVETETIEQIVEQLEHKRDGLSIQFRKIETEFNVILPLAKAAFQMDPIRAPKLQQLLARLQQNGFTIN</sequence>
<accession>A0A922I8G3</accession>
<dbReference type="SMART" id="SM00338">
    <property type="entry name" value="BRLZ"/>
    <property type="match status" value="1"/>
</dbReference>